<gene>
    <name evidence="2" type="ORF">QYT958_LOCUS48899</name>
    <name evidence="1" type="ORF">TSG867_LOCUS34386</name>
</gene>
<protein>
    <submittedName>
        <fullName evidence="2">Uncharacterized protein</fullName>
    </submittedName>
</protein>
<dbReference type="Proteomes" id="UP000663862">
    <property type="component" value="Unassembled WGS sequence"/>
</dbReference>
<dbReference type="AlphaFoldDB" id="A0A822GIC6"/>
<feature type="non-terminal residue" evidence="2">
    <location>
        <position position="25"/>
    </location>
</feature>
<sequence>MGKQFKPKRIITDYEPTLLPVVGQE</sequence>
<dbReference type="EMBL" id="CAJOBR010105123">
    <property type="protein sequence ID" value="CAF5155935.1"/>
    <property type="molecule type" value="Genomic_DNA"/>
</dbReference>
<comment type="caution">
    <text evidence="2">The sequence shown here is derived from an EMBL/GenBank/DDBJ whole genome shotgun (WGS) entry which is preliminary data.</text>
</comment>
<accession>A0A822GIC6</accession>
<evidence type="ECO:0000313" key="3">
    <source>
        <dbReference type="Proteomes" id="UP000663848"/>
    </source>
</evidence>
<evidence type="ECO:0000313" key="2">
    <source>
        <dbReference type="EMBL" id="CAF5155935.1"/>
    </source>
</evidence>
<dbReference type="Proteomes" id="UP000663848">
    <property type="component" value="Unassembled WGS sequence"/>
</dbReference>
<organism evidence="2 3">
    <name type="scientific">Rotaria socialis</name>
    <dbReference type="NCBI Taxonomy" id="392032"/>
    <lineage>
        <taxon>Eukaryota</taxon>
        <taxon>Metazoa</taxon>
        <taxon>Spiralia</taxon>
        <taxon>Gnathifera</taxon>
        <taxon>Rotifera</taxon>
        <taxon>Eurotatoria</taxon>
        <taxon>Bdelloidea</taxon>
        <taxon>Philodinida</taxon>
        <taxon>Philodinidae</taxon>
        <taxon>Rotaria</taxon>
    </lineage>
</organism>
<name>A0A822GIC6_9BILA</name>
<proteinExistence type="predicted"/>
<evidence type="ECO:0000313" key="1">
    <source>
        <dbReference type="EMBL" id="CAF4731799.1"/>
    </source>
</evidence>
<dbReference type="EMBL" id="CAJOBQ010018140">
    <property type="protein sequence ID" value="CAF4731799.1"/>
    <property type="molecule type" value="Genomic_DNA"/>
</dbReference>
<reference evidence="2" key="1">
    <citation type="submission" date="2021-02" db="EMBL/GenBank/DDBJ databases">
        <authorList>
            <person name="Nowell W R."/>
        </authorList>
    </citation>
    <scope>NUCLEOTIDE SEQUENCE</scope>
</reference>